<dbReference type="AlphaFoldDB" id="A0A0F9JSE4"/>
<sequence>MKFSNEEIQREIARGNRMIVLASILNSLAILIHILKQY</sequence>
<accession>A0A0F9JSE4</accession>
<evidence type="ECO:0000256" key="1">
    <source>
        <dbReference type="SAM" id="Phobius"/>
    </source>
</evidence>
<gene>
    <name evidence="2" type="ORF">LCGC14_1722790</name>
</gene>
<reference evidence="2" key="1">
    <citation type="journal article" date="2015" name="Nature">
        <title>Complex archaea that bridge the gap between prokaryotes and eukaryotes.</title>
        <authorList>
            <person name="Spang A."/>
            <person name="Saw J.H."/>
            <person name="Jorgensen S.L."/>
            <person name="Zaremba-Niedzwiedzka K."/>
            <person name="Martijn J."/>
            <person name="Lind A.E."/>
            <person name="van Eijk R."/>
            <person name="Schleper C."/>
            <person name="Guy L."/>
            <person name="Ettema T.J."/>
        </authorList>
    </citation>
    <scope>NUCLEOTIDE SEQUENCE</scope>
</reference>
<protein>
    <submittedName>
        <fullName evidence="2">Uncharacterized protein</fullName>
    </submittedName>
</protein>
<name>A0A0F9JSE4_9ZZZZ</name>
<evidence type="ECO:0000313" key="2">
    <source>
        <dbReference type="EMBL" id="KKM09629.1"/>
    </source>
</evidence>
<keyword evidence="1" id="KW-0472">Membrane</keyword>
<comment type="caution">
    <text evidence="2">The sequence shown here is derived from an EMBL/GenBank/DDBJ whole genome shotgun (WGS) entry which is preliminary data.</text>
</comment>
<feature type="transmembrane region" description="Helical" evidence="1">
    <location>
        <begin position="18"/>
        <end position="35"/>
    </location>
</feature>
<dbReference type="EMBL" id="LAZR01015525">
    <property type="protein sequence ID" value="KKM09629.1"/>
    <property type="molecule type" value="Genomic_DNA"/>
</dbReference>
<organism evidence="2">
    <name type="scientific">marine sediment metagenome</name>
    <dbReference type="NCBI Taxonomy" id="412755"/>
    <lineage>
        <taxon>unclassified sequences</taxon>
        <taxon>metagenomes</taxon>
        <taxon>ecological metagenomes</taxon>
    </lineage>
</organism>
<keyword evidence="1" id="KW-0812">Transmembrane</keyword>
<proteinExistence type="predicted"/>
<keyword evidence="1" id="KW-1133">Transmembrane helix</keyword>